<gene>
    <name evidence="3" type="ORF">C8E89_12754</name>
</gene>
<proteinExistence type="predicted"/>
<organism evidence="3 4">
    <name type="scientific">Mycolicibacterium moriokaense</name>
    <dbReference type="NCBI Taxonomy" id="39691"/>
    <lineage>
        <taxon>Bacteria</taxon>
        <taxon>Bacillati</taxon>
        <taxon>Actinomycetota</taxon>
        <taxon>Actinomycetes</taxon>
        <taxon>Mycobacteriales</taxon>
        <taxon>Mycobacteriaceae</taxon>
        <taxon>Mycolicibacterium</taxon>
    </lineage>
</organism>
<sequence length="827" mass="88452">MTSELCAGLVVAEIGSGSAPASLAGMLFADAGARVLKIEPPSGDRMRREHPSGFLVWNRGKESITVDLHEPEGQAAAWDLAGRVDVVIEGFATGVAAKFGLDEARLRAANPALVYCSIKGFPSSSRYGAIKGYEAVVTAKTGWMNPGTGGKHGYREGPIFSNVLTASVGCGNFAFSGSLAALLARRITGRGQFLEATMAQGLTPADYYGVHAWQWERGMLAYGPDRPRPDTGEKTSETSGSRVYPFSRSAPMLCSKDGRWVNTTQLLQPQAQALLRALQLDEMLTDHRFEAAPYFDSGEDAEEYVRRLAERFRERTIDEWMPRVLAEDSIAFEPQVFSEEALDHPQARHNGHVVTVRDDVVGPVEQVGPMGTYSATPITIGKSAPLLGGHDSLPARLSATRPSGSVAHPLSGITVVECGFFYAMPFGVALLAALGARVIKVEPLTGDPIRNAFGIWEGGGTRTMEGKESICLDLTDPAGQAVLHRLVETADVFITSYRPGADARLGVDHQTLASLNPRLVYVQAPGYGQTGPYSRRAMFAGTASALAGSVGRHAGAWLSAEASEGLSAFELAVIVAPRLFAPTDGDSNQSLSIMSNLVAALWHQANTGRGQLIEATMMNGNLWAYADDAVRYAGKPQLRVSDAEFHGIGALYRLYEAASGSVFIAVTTDREWAALSAAIDVAELRSERFATAADRSGNDDELTSLLGGVFTRRPASEWEAMLVPAGIACVEVFEKSASEFTNTDAEMRRAGLVSEVDHALFGRMTSHGPPVRFSDAPARVAPAAAMGQHTRHILATAGYTPEQIAELEAKAVVAQSSLVYRTREDEG</sequence>
<reference evidence="3 4" key="2">
    <citation type="submission" date="2018-06" db="EMBL/GenBank/DDBJ databases">
        <title>Sequencing of bacterial isolates from soil warming experiment in Harvard Forest, Massachusetts, USA.</title>
        <authorList>
            <person name="Deangelis K.PhD."/>
        </authorList>
    </citation>
    <scope>NUCLEOTIDE SEQUENCE [LARGE SCALE GENOMIC DNA]</scope>
    <source>
        <strain evidence="3 4">GAS496</strain>
    </source>
</reference>
<dbReference type="RefSeq" id="WP_110319393.1">
    <property type="nucleotide sequence ID" value="NZ_QJJU01000027.1"/>
</dbReference>
<dbReference type="GO" id="GO:0008410">
    <property type="term" value="F:CoA-transferase activity"/>
    <property type="evidence" value="ECO:0007669"/>
    <property type="project" value="TreeGrafter"/>
</dbReference>
<dbReference type="Proteomes" id="UP000247781">
    <property type="component" value="Unassembled WGS sequence"/>
</dbReference>
<accession>A0A318H925</accession>
<feature type="region of interest" description="Disordered" evidence="2">
    <location>
        <begin position="222"/>
        <end position="242"/>
    </location>
</feature>
<dbReference type="InterPro" id="IPR044855">
    <property type="entry name" value="CoA-Trfase_III_dom3_sf"/>
</dbReference>
<dbReference type="PANTHER" id="PTHR48207">
    <property type="entry name" value="SUCCINATE--HYDROXYMETHYLGLUTARATE COA-TRANSFERASE"/>
    <property type="match status" value="1"/>
</dbReference>
<dbReference type="AlphaFoldDB" id="A0A318H925"/>
<dbReference type="PANTHER" id="PTHR48207:SF3">
    <property type="entry name" value="SUCCINATE--HYDROXYMETHYLGLUTARATE COA-TRANSFERASE"/>
    <property type="match status" value="1"/>
</dbReference>
<keyword evidence="1 3" id="KW-0808">Transferase</keyword>
<reference evidence="4" key="1">
    <citation type="submission" date="2018-05" db="EMBL/GenBank/DDBJ databases">
        <authorList>
            <person name="Deangelis K."/>
            <person name="Huntemann M."/>
            <person name="Clum A."/>
            <person name="Pillay M."/>
            <person name="Palaniappan K."/>
            <person name="Varghese N."/>
            <person name="Mikhailova N."/>
            <person name="Stamatis D."/>
            <person name="Reddy T."/>
            <person name="Daum C."/>
            <person name="Shapiro N."/>
            <person name="Ivanova N."/>
            <person name="Kyrpides N."/>
            <person name="Woyke T."/>
        </authorList>
    </citation>
    <scope>NUCLEOTIDE SEQUENCE [LARGE SCALE GENOMIC DNA]</scope>
    <source>
        <strain evidence="4">GAS496</strain>
    </source>
</reference>
<evidence type="ECO:0000256" key="1">
    <source>
        <dbReference type="ARBA" id="ARBA00022679"/>
    </source>
</evidence>
<dbReference type="InterPro" id="IPR050483">
    <property type="entry name" value="CoA-transferase_III_domain"/>
</dbReference>
<dbReference type="InterPro" id="IPR023606">
    <property type="entry name" value="CoA-Trfase_III_dom_1_sf"/>
</dbReference>
<dbReference type="EMBL" id="QJJU01000027">
    <property type="protein sequence ID" value="PXX01660.1"/>
    <property type="molecule type" value="Genomic_DNA"/>
</dbReference>
<evidence type="ECO:0000256" key="2">
    <source>
        <dbReference type="SAM" id="MobiDB-lite"/>
    </source>
</evidence>
<keyword evidence="4" id="KW-1185">Reference proteome</keyword>
<protein>
    <submittedName>
        <fullName evidence="3">Crotonobetainyl-CoA:carnitine CoA-transferase CaiB-like acyl-CoA transferase</fullName>
    </submittedName>
</protein>
<evidence type="ECO:0000313" key="3">
    <source>
        <dbReference type="EMBL" id="PXX01660.1"/>
    </source>
</evidence>
<dbReference type="SUPFAM" id="SSF89796">
    <property type="entry name" value="CoA-transferase family III (CaiB/BaiF)"/>
    <property type="match status" value="2"/>
</dbReference>
<evidence type="ECO:0000313" key="4">
    <source>
        <dbReference type="Proteomes" id="UP000247781"/>
    </source>
</evidence>
<dbReference type="OrthoDB" id="9797653at2"/>
<dbReference type="Gene3D" id="3.30.1540.10">
    <property type="entry name" value="formyl-coa transferase, domain 3"/>
    <property type="match status" value="2"/>
</dbReference>
<feature type="compositionally biased region" description="Basic and acidic residues" evidence="2">
    <location>
        <begin position="225"/>
        <end position="236"/>
    </location>
</feature>
<name>A0A318H925_9MYCO</name>
<dbReference type="InterPro" id="IPR003673">
    <property type="entry name" value="CoA-Trfase_fam_III"/>
</dbReference>
<dbReference type="Gene3D" id="3.40.50.10540">
    <property type="entry name" value="Crotonobetainyl-coa:carnitine coa-transferase, domain 1"/>
    <property type="match status" value="2"/>
</dbReference>
<dbReference type="Pfam" id="PF02515">
    <property type="entry name" value="CoA_transf_3"/>
    <property type="match status" value="2"/>
</dbReference>
<comment type="caution">
    <text evidence="3">The sequence shown here is derived from an EMBL/GenBank/DDBJ whole genome shotgun (WGS) entry which is preliminary data.</text>
</comment>